<comment type="caution">
    <text evidence="2">The sequence shown here is derived from an EMBL/GenBank/DDBJ whole genome shotgun (WGS) entry which is preliminary data.</text>
</comment>
<name>A0A1V3KDE7_9PAST</name>
<evidence type="ECO:0000313" key="3">
    <source>
        <dbReference type="Proteomes" id="UP000189114"/>
    </source>
</evidence>
<accession>A0A1V3KDE7</accession>
<evidence type="ECO:0008006" key="4">
    <source>
        <dbReference type="Google" id="ProtNLM"/>
    </source>
</evidence>
<reference evidence="3" key="1">
    <citation type="submission" date="2016-10" db="EMBL/GenBank/DDBJ databases">
        <title>Rodentibacter gen. nov. and new species.</title>
        <authorList>
            <person name="Christensen H."/>
        </authorList>
    </citation>
    <scope>NUCLEOTIDE SEQUENCE [LARGE SCALE GENOMIC DNA]</scope>
    <source>
        <strain evidence="3">Ppn152</strain>
    </source>
</reference>
<evidence type="ECO:0000256" key="1">
    <source>
        <dbReference type="SAM" id="SignalP"/>
    </source>
</evidence>
<dbReference type="EMBL" id="MLAE01000118">
    <property type="protein sequence ID" value="OOF74510.1"/>
    <property type="molecule type" value="Genomic_DNA"/>
</dbReference>
<evidence type="ECO:0000313" key="2">
    <source>
        <dbReference type="EMBL" id="OOF74510.1"/>
    </source>
</evidence>
<gene>
    <name evidence="2" type="ORF">BKG96_11045</name>
</gene>
<dbReference type="AlphaFoldDB" id="A0A1V3KDE7"/>
<keyword evidence="1" id="KW-0732">Signal</keyword>
<organism evidence="2 3">
    <name type="scientific">Rodentibacter caecimuris</name>
    <dbReference type="NCBI Taxonomy" id="1796644"/>
    <lineage>
        <taxon>Bacteria</taxon>
        <taxon>Pseudomonadati</taxon>
        <taxon>Pseudomonadota</taxon>
        <taxon>Gammaproteobacteria</taxon>
        <taxon>Pasteurellales</taxon>
        <taxon>Pasteurellaceae</taxon>
        <taxon>Rodentibacter</taxon>
    </lineage>
</organism>
<proteinExistence type="predicted"/>
<sequence length="74" mass="8501">MNIKCKSCKKAPLIAMILSFLMLFSPNGDFFQIFYNFSVKSACIDFEFPYNAHHTTTRCCEVRRFAGASLFFAL</sequence>
<dbReference type="Proteomes" id="UP000189114">
    <property type="component" value="Unassembled WGS sequence"/>
</dbReference>
<protein>
    <recommendedName>
        <fullName evidence="4">Secreted protein</fullName>
    </recommendedName>
</protein>
<feature type="chain" id="PRO_5011962772" description="Secreted protein" evidence="1">
    <location>
        <begin position="31"/>
        <end position="74"/>
    </location>
</feature>
<feature type="signal peptide" evidence="1">
    <location>
        <begin position="1"/>
        <end position="30"/>
    </location>
</feature>